<evidence type="ECO:0000259" key="2">
    <source>
        <dbReference type="PROSITE" id="PS50280"/>
    </source>
</evidence>
<dbReference type="STRING" id="2004952.A0A2C5ZMU9"/>
<dbReference type="Gene3D" id="2.170.270.10">
    <property type="entry name" value="SET domain"/>
    <property type="match status" value="1"/>
</dbReference>
<accession>A0A2C5ZMU9</accession>
<dbReference type="AlphaFoldDB" id="A0A2C5ZMU9"/>
<dbReference type="SUPFAM" id="SSF82199">
    <property type="entry name" value="SET domain"/>
    <property type="match status" value="1"/>
</dbReference>
<sequence length="206" mass="22551">MSRPKNWPDRLPYLKSPLLSKDLSAAHLEALRTRSPSLPVVPVSSSTIPSPHVRIQQIRDPRHPAHGQCGLFAAQNLKPGTFILAYLGRVHGGDASTSLADSDYDLWLDKEADLAVDAVAEGNEGRFVNDYRGVSERANAEFGPAWCERWGQLCVGIWVAGGKSSKGIKRGEEILVNYGKGFWQERKTGEPGLSRETTVAESEGGW</sequence>
<dbReference type="Proteomes" id="UP000226431">
    <property type="component" value="Unassembled WGS sequence"/>
</dbReference>
<dbReference type="InterPro" id="IPR046341">
    <property type="entry name" value="SET_dom_sf"/>
</dbReference>
<dbReference type="EMBL" id="NJES01000010">
    <property type="protein sequence ID" value="PHH80724.1"/>
    <property type="molecule type" value="Genomic_DNA"/>
</dbReference>
<feature type="region of interest" description="Disordered" evidence="1">
    <location>
        <begin position="187"/>
        <end position="206"/>
    </location>
</feature>
<reference evidence="3 4" key="1">
    <citation type="submission" date="2017-06" db="EMBL/GenBank/DDBJ databases">
        <title>Ant-infecting Ophiocordyceps genomes reveal a high diversity of potential behavioral manipulation genes and a possible major role for enterotoxins.</title>
        <authorList>
            <person name="De Bekker C."/>
            <person name="Evans H.C."/>
            <person name="Brachmann A."/>
            <person name="Hughes D.P."/>
        </authorList>
    </citation>
    <scope>NUCLEOTIDE SEQUENCE [LARGE SCALE GENOMIC DNA]</scope>
    <source>
        <strain evidence="3 4">Map16</strain>
    </source>
</reference>
<comment type="caution">
    <text evidence="3">The sequence shown here is derived from an EMBL/GenBank/DDBJ whole genome shotgun (WGS) entry which is preliminary data.</text>
</comment>
<dbReference type="PROSITE" id="PS50280">
    <property type="entry name" value="SET"/>
    <property type="match status" value="1"/>
</dbReference>
<dbReference type="Pfam" id="PF00856">
    <property type="entry name" value="SET"/>
    <property type="match status" value="1"/>
</dbReference>
<name>A0A2C5ZMU9_9HYPO</name>
<dbReference type="OrthoDB" id="5792673at2759"/>
<gene>
    <name evidence="3" type="ORF">CDD80_72</name>
</gene>
<evidence type="ECO:0000313" key="4">
    <source>
        <dbReference type="Proteomes" id="UP000226431"/>
    </source>
</evidence>
<evidence type="ECO:0000256" key="1">
    <source>
        <dbReference type="SAM" id="MobiDB-lite"/>
    </source>
</evidence>
<keyword evidence="4" id="KW-1185">Reference proteome</keyword>
<organism evidence="3 4">
    <name type="scientific">Ophiocordyceps camponoti-rufipedis</name>
    <dbReference type="NCBI Taxonomy" id="2004952"/>
    <lineage>
        <taxon>Eukaryota</taxon>
        <taxon>Fungi</taxon>
        <taxon>Dikarya</taxon>
        <taxon>Ascomycota</taxon>
        <taxon>Pezizomycotina</taxon>
        <taxon>Sordariomycetes</taxon>
        <taxon>Hypocreomycetidae</taxon>
        <taxon>Hypocreales</taxon>
        <taxon>Ophiocordycipitaceae</taxon>
        <taxon>Ophiocordyceps</taxon>
    </lineage>
</organism>
<dbReference type="InterPro" id="IPR001214">
    <property type="entry name" value="SET_dom"/>
</dbReference>
<evidence type="ECO:0000313" key="3">
    <source>
        <dbReference type="EMBL" id="PHH80724.1"/>
    </source>
</evidence>
<protein>
    <recommendedName>
        <fullName evidence="2">SET domain-containing protein</fullName>
    </recommendedName>
</protein>
<proteinExistence type="predicted"/>
<feature type="domain" description="SET" evidence="2">
    <location>
        <begin position="53"/>
        <end position="179"/>
    </location>
</feature>